<dbReference type="InterPro" id="IPR000086">
    <property type="entry name" value="NUDIX_hydrolase_dom"/>
</dbReference>
<gene>
    <name evidence="6" type="primary">ytkD</name>
    <name evidence="6" type="ORF">ACFO4N_06190</name>
</gene>
<reference evidence="7" key="1">
    <citation type="journal article" date="2019" name="Int. J. Syst. Evol. Microbiol.">
        <title>The Global Catalogue of Microorganisms (GCM) 10K type strain sequencing project: providing services to taxonomists for standard genome sequencing and annotation.</title>
        <authorList>
            <consortium name="The Broad Institute Genomics Platform"/>
            <consortium name="The Broad Institute Genome Sequencing Center for Infectious Disease"/>
            <person name="Wu L."/>
            <person name="Ma J."/>
        </authorList>
    </citation>
    <scope>NUCLEOTIDE SEQUENCE [LARGE SCALE GENOMIC DNA]</scope>
    <source>
        <strain evidence="7">CGMCC 1.16306</strain>
    </source>
</reference>
<dbReference type="InterPro" id="IPR020476">
    <property type="entry name" value="Nudix_hydrolase"/>
</dbReference>
<dbReference type="PROSITE" id="PS00893">
    <property type="entry name" value="NUDIX_BOX"/>
    <property type="match status" value="1"/>
</dbReference>
<dbReference type="RefSeq" id="WP_376845315.1">
    <property type="nucleotide sequence ID" value="NZ_JBHSFW010000001.1"/>
</dbReference>
<evidence type="ECO:0000313" key="6">
    <source>
        <dbReference type="EMBL" id="MFC4618319.1"/>
    </source>
</evidence>
<dbReference type="CDD" id="cd04665">
    <property type="entry name" value="NUDIX_RppH"/>
    <property type="match status" value="1"/>
</dbReference>
<feature type="domain" description="Nudix hydrolase" evidence="5">
    <location>
        <begin position="9"/>
        <end position="161"/>
    </location>
</feature>
<protein>
    <submittedName>
        <fullName evidence="6">RNA deprotection pyrophosphohydrolase</fullName>
    </submittedName>
</protein>
<dbReference type="InterPro" id="IPR015797">
    <property type="entry name" value="NUDIX_hydrolase-like_dom_sf"/>
</dbReference>
<evidence type="ECO:0000256" key="1">
    <source>
        <dbReference type="ARBA" id="ARBA00001946"/>
    </source>
</evidence>
<dbReference type="PANTHER" id="PTHR43222">
    <property type="entry name" value="NUDIX HYDROLASE 23"/>
    <property type="match status" value="1"/>
</dbReference>
<dbReference type="InterPro" id="IPR014078">
    <property type="entry name" value="Nudix_YtkD"/>
</dbReference>
<accession>A0ABV9GMD2</accession>
<dbReference type="Pfam" id="PF00293">
    <property type="entry name" value="NUDIX"/>
    <property type="match status" value="1"/>
</dbReference>
<evidence type="ECO:0000256" key="4">
    <source>
        <dbReference type="RuleBase" id="RU003476"/>
    </source>
</evidence>
<dbReference type="PROSITE" id="PS51462">
    <property type="entry name" value="NUDIX"/>
    <property type="match status" value="1"/>
</dbReference>
<comment type="similarity">
    <text evidence="4">Belongs to the Nudix hydrolase family.</text>
</comment>
<sequence>MNASMTFADYYRNEVTLSFEENPFSAHPKHVWVISRFHDQWLLTKHPRRGWEFPGGKVEHGETPEEAAVREVYEETGADVAQLMYIAQYKVEGKSGTIIKNVYFAVIRAIERKGNYLETDGPVFLHDIPQDIKENNRFSFMMKDDVLTHCLDYIQDHFLNQ</sequence>
<dbReference type="InterPro" id="IPR020084">
    <property type="entry name" value="NUDIX_hydrolase_CS"/>
</dbReference>
<dbReference type="PRINTS" id="PR00502">
    <property type="entry name" value="NUDIXFAMILY"/>
</dbReference>
<dbReference type="SUPFAM" id="SSF55811">
    <property type="entry name" value="Nudix"/>
    <property type="match status" value="1"/>
</dbReference>
<evidence type="ECO:0000256" key="3">
    <source>
        <dbReference type="ARBA" id="ARBA00022842"/>
    </source>
</evidence>
<evidence type="ECO:0000256" key="2">
    <source>
        <dbReference type="ARBA" id="ARBA00022801"/>
    </source>
</evidence>
<organism evidence="6 7">
    <name type="scientific">Camelliibacillus cellulosilyticus</name>
    <dbReference type="NCBI Taxonomy" id="2174486"/>
    <lineage>
        <taxon>Bacteria</taxon>
        <taxon>Bacillati</taxon>
        <taxon>Bacillota</taxon>
        <taxon>Bacilli</taxon>
        <taxon>Bacillales</taxon>
        <taxon>Sporolactobacillaceae</taxon>
        <taxon>Camelliibacillus</taxon>
    </lineage>
</organism>
<keyword evidence="3" id="KW-0460">Magnesium</keyword>
<dbReference type="EMBL" id="JBHSFW010000001">
    <property type="protein sequence ID" value="MFC4618319.1"/>
    <property type="molecule type" value="Genomic_DNA"/>
</dbReference>
<dbReference type="Proteomes" id="UP001596022">
    <property type="component" value="Unassembled WGS sequence"/>
</dbReference>
<dbReference type="Gene3D" id="3.90.79.10">
    <property type="entry name" value="Nucleoside Triphosphate Pyrophosphohydrolase"/>
    <property type="match status" value="1"/>
</dbReference>
<keyword evidence="2 4" id="KW-0378">Hydrolase</keyword>
<evidence type="ECO:0000313" key="7">
    <source>
        <dbReference type="Proteomes" id="UP001596022"/>
    </source>
</evidence>
<evidence type="ECO:0000259" key="5">
    <source>
        <dbReference type="PROSITE" id="PS51462"/>
    </source>
</evidence>
<keyword evidence="7" id="KW-1185">Reference proteome</keyword>
<dbReference type="NCBIfam" id="TIGR02705">
    <property type="entry name" value="nudix_YtkD"/>
    <property type="match status" value="1"/>
</dbReference>
<proteinExistence type="inferred from homology"/>
<name>A0ABV9GMD2_9BACL</name>
<comment type="cofactor">
    <cofactor evidence="1">
        <name>Mg(2+)</name>
        <dbReference type="ChEBI" id="CHEBI:18420"/>
    </cofactor>
</comment>
<comment type="caution">
    <text evidence="6">The sequence shown here is derived from an EMBL/GenBank/DDBJ whole genome shotgun (WGS) entry which is preliminary data.</text>
</comment>
<dbReference type="PANTHER" id="PTHR43222:SF2">
    <property type="entry name" value="NUDIX HYDROLASE 23, CHLOROPLASTIC"/>
    <property type="match status" value="1"/>
</dbReference>